<evidence type="ECO:0000313" key="1">
    <source>
        <dbReference type="EMBL" id="CAG8651297.1"/>
    </source>
</evidence>
<organism evidence="1 2">
    <name type="scientific">Acaulospora morrowiae</name>
    <dbReference type="NCBI Taxonomy" id="94023"/>
    <lineage>
        <taxon>Eukaryota</taxon>
        <taxon>Fungi</taxon>
        <taxon>Fungi incertae sedis</taxon>
        <taxon>Mucoromycota</taxon>
        <taxon>Glomeromycotina</taxon>
        <taxon>Glomeromycetes</taxon>
        <taxon>Diversisporales</taxon>
        <taxon>Acaulosporaceae</taxon>
        <taxon>Acaulospora</taxon>
    </lineage>
</organism>
<proteinExistence type="predicted"/>
<accession>A0A9N9H1N1</accession>
<protein>
    <submittedName>
        <fullName evidence="1">2116_t:CDS:1</fullName>
    </submittedName>
</protein>
<evidence type="ECO:0000313" key="2">
    <source>
        <dbReference type="Proteomes" id="UP000789342"/>
    </source>
</evidence>
<dbReference type="EMBL" id="CAJVPV010010444">
    <property type="protein sequence ID" value="CAG8651297.1"/>
    <property type="molecule type" value="Genomic_DNA"/>
</dbReference>
<comment type="caution">
    <text evidence="1">The sequence shown here is derived from an EMBL/GenBank/DDBJ whole genome shotgun (WGS) entry which is preliminary data.</text>
</comment>
<keyword evidence="2" id="KW-1185">Reference proteome</keyword>
<name>A0A9N9H1N1_9GLOM</name>
<dbReference type="AlphaFoldDB" id="A0A9N9H1N1"/>
<sequence length="87" mass="9932">MSNWNGYTFIMICLVHNVSPFANEKGLLNKGKMLEYVQMTEGISAEWLLISLNYVSNGELDRNRNIINFTINLIDQFGVSTEDKAQD</sequence>
<reference evidence="1" key="1">
    <citation type="submission" date="2021-06" db="EMBL/GenBank/DDBJ databases">
        <authorList>
            <person name="Kallberg Y."/>
            <person name="Tangrot J."/>
            <person name="Rosling A."/>
        </authorList>
    </citation>
    <scope>NUCLEOTIDE SEQUENCE</scope>
    <source>
        <strain evidence="1">CL551</strain>
    </source>
</reference>
<dbReference type="Proteomes" id="UP000789342">
    <property type="component" value="Unassembled WGS sequence"/>
</dbReference>
<gene>
    <name evidence="1" type="ORF">AMORRO_LOCUS9978</name>
</gene>